<evidence type="ECO:0000313" key="2">
    <source>
        <dbReference type="EMBL" id="QGG95696.1"/>
    </source>
</evidence>
<dbReference type="EMBL" id="CP045851">
    <property type="protein sequence ID" value="QGG95696.1"/>
    <property type="molecule type" value="Genomic_DNA"/>
</dbReference>
<dbReference type="Proteomes" id="UP000334019">
    <property type="component" value="Chromosome"/>
</dbReference>
<dbReference type="Pfam" id="PF13400">
    <property type="entry name" value="Tad"/>
    <property type="match status" value="1"/>
</dbReference>
<protein>
    <recommendedName>
        <fullName evidence="1">Putative Flp pilus-assembly TadG-like N-terminal domain-containing protein</fullName>
    </recommendedName>
</protein>
<dbReference type="AlphaFoldDB" id="A0A5Q2RMQ8"/>
<evidence type="ECO:0000313" key="3">
    <source>
        <dbReference type="Proteomes" id="UP000334019"/>
    </source>
</evidence>
<gene>
    <name evidence="2" type="ORF">GH723_11640</name>
</gene>
<dbReference type="RefSeq" id="WP_153759802.1">
    <property type="nucleotide sequence ID" value="NZ_CP045851.1"/>
</dbReference>
<sequence>MLSPSHRSRRDIAREAARDGGYVMALSALLLLPLLAFTGLAVDLGSWYARAAAVQRTTDAAALAGVAFLPIDQAQAIAVARSTAAQNGFDPATNPDISVTVTPLAGDQLQVRITDNSVPQYFTSLFRDTVTVSRGSIAEYVPPIRMGSPRNFLGTGNLSRSTSGLPSGAILEQFMLSVNGPCDRAEDGDLRQSLRMGNNSSSNKCTGGDANPEYDANGYAYGIRTNAGYSGGPLVIEVFDAPYCTGSGHDLNLGGATFHTRYTVRAPDADPFAGAPVATHTLTPSDCGGWGNQWRAIATINPTPGQAHVVQVQSLNHSDSGRTGGANQFAIRARRSAGGFVACSADPNETDNALRQASTGVSPANCPNVFAYQDLSVFAASAGSTAEFFLASIGPEHSGKRLIIELYDPGEGGQSLRVTDPNGQVVGPGNGAGVTSFERSVVSRFAGEAAPGGGWGPFTESVVDIRPAGPAPGPGRATDARCTGQNSANPACRYNERRLRLEIELPDNIDAAYGGRTWWRIRYQFATGISVTDRTTWSVSVEGGPVRLIE</sequence>
<reference evidence="2 3" key="1">
    <citation type="submission" date="2019-11" db="EMBL/GenBank/DDBJ databases">
        <authorList>
            <person name="He Y."/>
        </authorList>
    </citation>
    <scope>NUCLEOTIDE SEQUENCE [LARGE SCALE GENOMIC DNA]</scope>
    <source>
        <strain evidence="2 3">SCSIO 58843</strain>
    </source>
</reference>
<accession>A0A5Q2RMQ8</accession>
<dbReference type="KEGG" id="atq:GH723_11640"/>
<organism evidence="2 3">
    <name type="scientific">Actinomarinicola tropica</name>
    <dbReference type="NCBI Taxonomy" id="2789776"/>
    <lineage>
        <taxon>Bacteria</taxon>
        <taxon>Bacillati</taxon>
        <taxon>Actinomycetota</taxon>
        <taxon>Acidimicrobiia</taxon>
        <taxon>Acidimicrobiales</taxon>
        <taxon>Iamiaceae</taxon>
        <taxon>Actinomarinicola</taxon>
    </lineage>
</organism>
<name>A0A5Q2RMQ8_9ACTN</name>
<keyword evidence="3" id="KW-1185">Reference proteome</keyword>
<proteinExistence type="predicted"/>
<dbReference type="InterPro" id="IPR028087">
    <property type="entry name" value="Tad_N"/>
</dbReference>
<feature type="domain" description="Putative Flp pilus-assembly TadG-like N-terminal" evidence="1">
    <location>
        <begin position="22"/>
        <end position="67"/>
    </location>
</feature>
<evidence type="ECO:0000259" key="1">
    <source>
        <dbReference type="Pfam" id="PF13400"/>
    </source>
</evidence>